<dbReference type="SUPFAM" id="SSF52540">
    <property type="entry name" value="P-loop containing nucleoside triphosphate hydrolases"/>
    <property type="match status" value="2"/>
</dbReference>
<dbReference type="Gene3D" id="3.40.50.300">
    <property type="entry name" value="P-loop containing nucleotide triphosphate hydrolases"/>
    <property type="match status" value="2"/>
</dbReference>
<dbReference type="CDD" id="cd18809">
    <property type="entry name" value="SF1_C_RecD"/>
    <property type="match status" value="1"/>
</dbReference>
<dbReference type="NCBIfam" id="NF041492">
    <property type="entry name" value="MobF"/>
    <property type="match status" value="1"/>
</dbReference>
<gene>
    <name evidence="3" type="primary">mobF</name>
    <name evidence="3" type="ORF">K4G66_18515</name>
</gene>
<proteinExistence type="predicted"/>
<dbReference type="Pfam" id="PF13604">
    <property type="entry name" value="AAA_30"/>
    <property type="match status" value="1"/>
</dbReference>
<reference evidence="3" key="1">
    <citation type="journal article" date="2023" name="Comput. Struct. Biotechnol. J.">
        <title>Discovery of a novel marine Bacteroidetes with a rich repertoire of carbohydrate-active enzymes.</title>
        <authorList>
            <person name="Chen B."/>
            <person name="Liu G."/>
            <person name="Chen Q."/>
            <person name="Wang H."/>
            <person name="Liu L."/>
            <person name="Tang K."/>
        </authorList>
    </citation>
    <scope>NUCLEOTIDE SEQUENCE</scope>
    <source>
        <strain evidence="3">TK19036</strain>
    </source>
</reference>
<feature type="compositionally biased region" description="Basic and acidic residues" evidence="1">
    <location>
        <begin position="884"/>
        <end position="906"/>
    </location>
</feature>
<dbReference type="NCBIfam" id="TIGR02686">
    <property type="entry name" value="relax_trwC"/>
    <property type="match status" value="1"/>
</dbReference>
<feature type="region of interest" description="Disordered" evidence="1">
    <location>
        <begin position="872"/>
        <end position="914"/>
    </location>
</feature>
<dbReference type="InterPro" id="IPR014059">
    <property type="entry name" value="TraI/TrwC_relax"/>
</dbReference>
<dbReference type="SUPFAM" id="SSF55464">
    <property type="entry name" value="Origin of replication-binding domain, RBD-like"/>
    <property type="match status" value="1"/>
</dbReference>
<dbReference type="InterPro" id="IPR027417">
    <property type="entry name" value="P-loop_NTPase"/>
</dbReference>
<protein>
    <submittedName>
        <fullName evidence="3">MobF family relaxase</fullName>
    </submittedName>
</protein>
<accession>A0AA49JB94</accession>
<feature type="domain" description="TrwC relaxase" evidence="2">
    <location>
        <begin position="12"/>
        <end position="293"/>
    </location>
</feature>
<reference evidence="3" key="2">
    <citation type="journal article" date="2024" name="Antonie Van Leeuwenhoek">
        <title>Roseihalotalea indica gen. nov., sp. nov., a halophilic Bacteroidetes from mesopelagic Southwest Indian Ocean with higher carbohydrate metabolic potential.</title>
        <authorList>
            <person name="Chen B."/>
            <person name="Zhang M."/>
            <person name="Lin D."/>
            <person name="Ye J."/>
            <person name="Tang K."/>
        </authorList>
    </citation>
    <scope>NUCLEOTIDE SEQUENCE</scope>
    <source>
        <strain evidence="3">TK19036</strain>
    </source>
</reference>
<dbReference type="EMBL" id="CP120682">
    <property type="protein sequence ID" value="WKN34373.1"/>
    <property type="molecule type" value="Genomic_DNA"/>
</dbReference>
<dbReference type="InterPro" id="IPR014862">
    <property type="entry name" value="TrwC"/>
</dbReference>
<evidence type="ECO:0000256" key="1">
    <source>
        <dbReference type="SAM" id="MobiDB-lite"/>
    </source>
</evidence>
<sequence length="914" mass="102635">MLGIHKSYNSVAATQYFTNSLSTEGYYLKDDVKSQWQGKTAQYLGMQGQEVTRENFSDLVNNIHPETKQRLTVRNAENRRAGFDFTFSASKSASVMYGITKDPEILEAHRHAYGKAMQAIEADIQTQANTKDERNYETTGNIIYAPFDHFTSRPSEVIIKGKKTYVSDPQLHTHCYVPNVTWNAKKGRFQALEVGNIHRLASYYEAVYHAHLSHRLNEIGYQTRRTHKRYEIEGVSRDVIERFSNRTKLIEQTAREKGITDAKAKAALGVKTRHSKAKGLNEKELQRHWVGRLSPSELKDLQTLKGKAQKIPSSLDAAQAVDRSLDHHLERNSAVQEKRVLASALALGYGTLLPKDVQKDLDARKNILRSDRDTITYITTKEMVRAEDRMIELATSGKGKFAPLHPSYTPKQDFLNQQQRKAIKDLLASTDQVTILRGAAGVGKTSLLTEVREASIAAGKSLYGVAPSSQAAKVLEQKGFEANTIAGLLHNKEAQDKLQNNVLLVDEASLCGVKVKTQLLELAKEKNTRVILSGDIGQHGPPGQYGDALRILQEKAKLKTAHVQKIVRQKPEQYRKAVEELSRGNTLEGYQVLNRMGAVKEIPEAEDRLRVIADDYIGSIKSNRSALIVSPTHAEGDLINDIVRDKLKSEGRIKGKERTFTTYKNLSFTESQKKDLALYEEGQVVRFIKNQKGGYKAGAHYEILPREKSESASIRCLETGKVFKLPNNRPQNYQVYQKYQTPLAKGDLLRLTNNAKTLENTKINNGTRYHVQGFTRAGDIKLSNGKTLSKDNGHFKHAYAETSHSAQGKDAQDVYVSVSDLSFSAASREQFYVSVSRGTHSATIYTSDKDALKTAIAKSSQRITAREIADDAESRMMHQKQQAHLRDLNEKIKGYERPNPRERTPERTVPARSK</sequence>
<dbReference type="Pfam" id="PF08751">
    <property type="entry name" value="TrwC"/>
    <property type="match status" value="1"/>
</dbReference>
<evidence type="ECO:0000313" key="3">
    <source>
        <dbReference type="EMBL" id="WKN34373.1"/>
    </source>
</evidence>
<name>A0AA49JB94_9BACT</name>
<evidence type="ECO:0000259" key="2">
    <source>
        <dbReference type="Pfam" id="PF08751"/>
    </source>
</evidence>
<dbReference type="AlphaFoldDB" id="A0AA49JB94"/>
<organism evidence="3">
    <name type="scientific">Roseihalotalea indica</name>
    <dbReference type="NCBI Taxonomy" id="2867963"/>
    <lineage>
        <taxon>Bacteria</taxon>
        <taxon>Pseudomonadati</taxon>
        <taxon>Bacteroidota</taxon>
        <taxon>Cytophagia</taxon>
        <taxon>Cytophagales</taxon>
        <taxon>Catalimonadaceae</taxon>
        <taxon>Roseihalotalea</taxon>
    </lineage>
</organism>